<dbReference type="GO" id="GO:0005886">
    <property type="term" value="C:plasma membrane"/>
    <property type="evidence" value="ECO:0007669"/>
    <property type="project" value="TreeGrafter"/>
</dbReference>
<evidence type="ECO:0000256" key="6">
    <source>
        <dbReference type="SAM" id="MobiDB-lite"/>
    </source>
</evidence>
<evidence type="ECO:0000256" key="2">
    <source>
        <dbReference type="ARBA" id="ARBA00022692"/>
    </source>
</evidence>
<dbReference type="Proteomes" id="UP000827724">
    <property type="component" value="Unassembled WGS sequence"/>
</dbReference>
<feature type="transmembrane region" description="Helical" evidence="7">
    <location>
        <begin position="298"/>
        <end position="321"/>
    </location>
</feature>
<feature type="transmembrane region" description="Helical" evidence="7">
    <location>
        <begin position="218"/>
        <end position="237"/>
    </location>
</feature>
<feature type="region of interest" description="Disordered" evidence="6">
    <location>
        <begin position="49"/>
        <end position="138"/>
    </location>
</feature>
<feature type="transmembrane region" description="Helical" evidence="7">
    <location>
        <begin position="453"/>
        <end position="475"/>
    </location>
</feature>
<evidence type="ECO:0000259" key="8">
    <source>
        <dbReference type="PROSITE" id="PS50850"/>
    </source>
</evidence>
<accession>A0A9P8QK49</accession>
<evidence type="ECO:0000256" key="4">
    <source>
        <dbReference type="ARBA" id="ARBA00023136"/>
    </source>
</evidence>
<dbReference type="PANTHER" id="PTHR23502">
    <property type="entry name" value="MAJOR FACILITATOR SUPERFAMILY"/>
    <property type="match status" value="1"/>
</dbReference>
<dbReference type="Gene3D" id="1.20.1250.20">
    <property type="entry name" value="MFS general substrate transporter like domains"/>
    <property type="match status" value="1"/>
</dbReference>
<dbReference type="InterPro" id="IPR020846">
    <property type="entry name" value="MFS_dom"/>
</dbReference>
<feature type="transmembrane region" description="Helical" evidence="7">
    <location>
        <begin position="557"/>
        <end position="578"/>
    </location>
</feature>
<dbReference type="CDD" id="cd17323">
    <property type="entry name" value="MFS_Tpo1_MDR_like"/>
    <property type="match status" value="1"/>
</dbReference>
<gene>
    <name evidence="9" type="ORF">Trco_004133</name>
</gene>
<dbReference type="GO" id="GO:0015244">
    <property type="term" value="F:fluconazole transmembrane transporter activity"/>
    <property type="evidence" value="ECO:0007669"/>
    <property type="project" value="TreeGrafter"/>
</dbReference>
<dbReference type="PANTHER" id="PTHR23502:SF23">
    <property type="entry name" value="FLUCONAZOLE RESISTANCE PROTEIN 1"/>
    <property type="match status" value="1"/>
</dbReference>
<feature type="compositionally biased region" description="Basic and acidic residues" evidence="6">
    <location>
        <begin position="102"/>
        <end position="138"/>
    </location>
</feature>
<keyword evidence="3 7" id="KW-1133">Transmembrane helix</keyword>
<feature type="compositionally biased region" description="Low complexity" evidence="6">
    <location>
        <begin position="72"/>
        <end position="89"/>
    </location>
</feature>
<feature type="transmembrane region" description="Helical" evidence="7">
    <location>
        <begin position="520"/>
        <end position="545"/>
    </location>
</feature>
<dbReference type="Pfam" id="PF07690">
    <property type="entry name" value="MFS_1"/>
    <property type="match status" value="1"/>
</dbReference>
<keyword evidence="5" id="KW-0325">Glycoprotein</keyword>
<dbReference type="EMBL" id="JAIWOZ010000003">
    <property type="protein sequence ID" value="KAH6607820.1"/>
    <property type="molecule type" value="Genomic_DNA"/>
</dbReference>
<feature type="transmembrane region" description="Helical" evidence="7">
    <location>
        <begin position="341"/>
        <end position="366"/>
    </location>
</feature>
<evidence type="ECO:0000256" key="5">
    <source>
        <dbReference type="ARBA" id="ARBA00023180"/>
    </source>
</evidence>
<feature type="transmembrane region" description="Helical" evidence="7">
    <location>
        <begin position="496"/>
        <end position="514"/>
    </location>
</feature>
<keyword evidence="10" id="KW-1185">Reference proteome</keyword>
<protein>
    <submittedName>
        <fullName evidence="9">Cycloheximide resistance</fullName>
    </submittedName>
</protein>
<dbReference type="PROSITE" id="PS50850">
    <property type="entry name" value="MFS"/>
    <property type="match status" value="1"/>
</dbReference>
<evidence type="ECO:0000313" key="10">
    <source>
        <dbReference type="Proteomes" id="UP000827724"/>
    </source>
</evidence>
<organism evidence="9 10">
    <name type="scientific">Trichoderma cornu-damae</name>
    <dbReference type="NCBI Taxonomy" id="654480"/>
    <lineage>
        <taxon>Eukaryota</taxon>
        <taxon>Fungi</taxon>
        <taxon>Dikarya</taxon>
        <taxon>Ascomycota</taxon>
        <taxon>Pezizomycotina</taxon>
        <taxon>Sordariomycetes</taxon>
        <taxon>Hypocreomycetidae</taxon>
        <taxon>Hypocreales</taxon>
        <taxon>Hypocreaceae</taxon>
        <taxon>Trichoderma</taxon>
    </lineage>
</organism>
<dbReference type="GO" id="GO:1990961">
    <property type="term" value="P:xenobiotic detoxification by transmembrane export across the plasma membrane"/>
    <property type="evidence" value="ECO:0007669"/>
    <property type="project" value="TreeGrafter"/>
</dbReference>
<dbReference type="AlphaFoldDB" id="A0A9P8QK49"/>
<feature type="transmembrane region" description="Helical" evidence="7">
    <location>
        <begin position="178"/>
        <end position="198"/>
    </location>
</feature>
<reference evidence="9" key="1">
    <citation type="submission" date="2021-08" db="EMBL/GenBank/DDBJ databases">
        <title>Chromosome-Level Trichoderma cornu-damae using Hi-C Data.</title>
        <authorList>
            <person name="Kim C.S."/>
        </authorList>
    </citation>
    <scope>NUCLEOTIDE SEQUENCE</scope>
    <source>
        <strain evidence="9">KA19-0412C</strain>
    </source>
</reference>
<dbReference type="OrthoDB" id="3357846at2759"/>
<feature type="transmembrane region" description="Helical" evidence="7">
    <location>
        <begin position="249"/>
        <end position="278"/>
    </location>
</feature>
<proteinExistence type="predicted"/>
<evidence type="ECO:0000256" key="1">
    <source>
        <dbReference type="ARBA" id="ARBA00004141"/>
    </source>
</evidence>
<name>A0A9P8QK49_9HYPO</name>
<keyword evidence="2 7" id="KW-0812">Transmembrane</keyword>
<sequence>MADIIRDAPIGQVIRFLTKNRYLKYPEEKEGFALPEPWIQLINGDPVTAQNASTSDASTAADDKETGGGILRTPSNGSTRRGRSPSPSGAPKLDEEQPPAELRPHSEVRLEVSHEHAQHSDLGDMTARRHGEDDEHDLERVRSLPVVPQTTKDGAVLVDWYFTDDPDNPYNWSTGKRLTINVIICLYTFVVYTTSAIYTSSESGVMQRFGVGEIKATLGLSIYVLGYGVGPLVFSPLSEIPVVGRNPVYIVTMFLFVVISIPTAFAPTYAGLIVLRFLQGFFGSPCLASGGASLGDMYSLMALPFAMMSWVASAYCGPALGPLLSGFSVPAESWRWSLFESIWASAPVFVAMFLLLPETSSANILLRRARRLRKLTGSERFMSQSEIDQHKLRASDILIDALIKPLEITLKDPAVLFVQVYTAIIYGIYYSFFEVFPLVYPVFYGMNLGQVGLVFLCILISCIIGVVIFTAYLYYYLNPRIRKFGWPVQEERLIPALPASVGPTIGLFLFAWTARASIHWIVPTIGITIYGATVFIVMQAIFVYIPLSYPRYAASLFAANDFFRSALASGSVLFAHPLFNNLGVAKGTSLLGGLSVIGIIGIWLLYFYGAKLRRLSRFAESGEAADESATEDEKN</sequence>
<dbReference type="FunFam" id="1.20.1250.20:FF:000011">
    <property type="entry name" value="MFS multidrug transporter, putative"/>
    <property type="match status" value="1"/>
</dbReference>
<dbReference type="InterPro" id="IPR036259">
    <property type="entry name" value="MFS_trans_sf"/>
</dbReference>
<keyword evidence="4 7" id="KW-0472">Membrane</keyword>
<feature type="compositionally biased region" description="Low complexity" evidence="6">
    <location>
        <begin position="49"/>
        <end position="60"/>
    </location>
</feature>
<dbReference type="SUPFAM" id="SSF103473">
    <property type="entry name" value="MFS general substrate transporter"/>
    <property type="match status" value="1"/>
</dbReference>
<dbReference type="InterPro" id="IPR011701">
    <property type="entry name" value="MFS"/>
</dbReference>
<comment type="caution">
    <text evidence="9">The sequence shown here is derived from an EMBL/GenBank/DDBJ whole genome shotgun (WGS) entry which is preliminary data.</text>
</comment>
<comment type="subcellular location">
    <subcellularLocation>
        <location evidence="1">Membrane</location>
        <topology evidence="1">Multi-pass membrane protein</topology>
    </subcellularLocation>
</comment>
<feature type="transmembrane region" description="Helical" evidence="7">
    <location>
        <begin position="590"/>
        <end position="608"/>
    </location>
</feature>
<evidence type="ECO:0000256" key="7">
    <source>
        <dbReference type="SAM" id="Phobius"/>
    </source>
</evidence>
<evidence type="ECO:0000313" key="9">
    <source>
        <dbReference type="EMBL" id="KAH6607820.1"/>
    </source>
</evidence>
<evidence type="ECO:0000256" key="3">
    <source>
        <dbReference type="ARBA" id="ARBA00022989"/>
    </source>
</evidence>
<feature type="transmembrane region" description="Helical" evidence="7">
    <location>
        <begin position="414"/>
        <end position="433"/>
    </location>
</feature>
<feature type="domain" description="Major facilitator superfamily (MFS) profile" evidence="8">
    <location>
        <begin position="180"/>
        <end position="613"/>
    </location>
</feature>